<keyword evidence="1" id="KW-0472">Membrane</keyword>
<feature type="transmembrane region" description="Helical" evidence="1">
    <location>
        <begin position="160"/>
        <end position="178"/>
    </location>
</feature>
<keyword evidence="1" id="KW-1133">Transmembrane helix</keyword>
<feature type="transmembrane region" description="Helical" evidence="1">
    <location>
        <begin position="298"/>
        <end position="319"/>
    </location>
</feature>
<dbReference type="GO" id="GO:0016746">
    <property type="term" value="F:acyltransferase activity"/>
    <property type="evidence" value="ECO:0007669"/>
    <property type="project" value="UniProtKB-KW"/>
</dbReference>
<evidence type="ECO:0000259" key="2">
    <source>
        <dbReference type="Pfam" id="PF01757"/>
    </source>
</evidence>
<protein>
    <submittedName>
        <fullName evidence="3">Acyltransferase</fullName>
    </submittedName>
</protein>
<feature type="transmembrane region" description="Helical" evidence="1">
    <location>
        <begin position="274"/>
        <end position="292"/>
    </location>
</feature>
<dbReference type="PANTHER" id="PTHR23028">
    <property type="entry name" value="ACETYLTRANSFERASE"/>
    <property type="match status" value="1"/>
</dbReference>
<feature type="domain" description="Acyltransferase 3" evidence="2">
    <location>
        <begin position="12"/>
        <end position="316"/>
    </location>
</feature>
<feature type="transmembrane region" description="Helical" evidence="1">
    <location>
        <begin position="37"/>
        <end position="56"/>
    </location>
</feature>
<dbReference type="PANTHER" id="PTHR23028:SF53">
    <property type="entry name" value="ACYL_TRANSF_3 DOMAIN-CONTAINING PROTEIN"/>
    <property type="match status" value="1"/>
</dbReference>
<feature type="transmembrane region" description="Helical" evidence="1">
    <location>
        <begin position="239"/>
        <end position="262"/>
    </location>
</feature>
<dbReference type="RefSeq" id="WP_265383060.1">
    <property type="nucleotide sequence ID" value="NZ_CP110615.1"/>
</dbReference>
<feature type="transmembrane region" description="Helical" evidence="1">
    <location>
        <begin position="213"/>
        <end position="233"/>
    </location>
</feature>
<name>A0ABY6NZV7_9NOCA</name>
<dbReference type="Pfam" id="PF01757">
    <property type="entry name" value="Acyl_transf_3"/>
    <property type="match status" value="1"/>
</dbReference>
<organism evidence="3 4">
    <name type="scientific">Rhodococcus antarcticus</name>
    <dbReference type="NCBI Taxonomy" id="2987751"/>
    <lineage>
        <taxon>Bacteria</taxon>
        <taxon>Bacillati</taxon>
        <taxon>Actinomycetota</taxon>
        <taxon>Actinomycetes</taxon>
        <taxon>Mycobacteriales</taxon>
        <taxon>Nocardiaceae</taxon>
        <taxon>Rhodococcus</taxon>
    </lineage>
</organism>
<sequence>MTSATVRPPRWEALDGLRAIGVVLVVFFHTNRLLPNGFLGVDVFFVLSGFLITTLLTGEVERRSHIDLPGFYRRRGLRLVPALVAVCLFVVLVALATGRQVVAIAEGALASVLYVSNIWLYSGHDTPLLQHTWTLALETQFYLVWPLLLPLVLRRRGLGPVLLGAYVLAAVVVPFSGTDPVVDTYVRAVGLPLGCGLALVLRGGRAERWRRALAPVAVPALLALVVLAALPTLPTADLVPAVLTLPVVTALVAPGRLTSVLSSAPFVWVGQRSYGLYLWHFPIVSLVLNHAPQSAPRAVQIPVAVVISVAVAAASYRWVEQPFLRRKRSATRESRGSQPSTPA</sequence>
<evidence type="ECO:0000313" key="3">
    <source>
        <dbReference type="EMBL" id="UZJ24954.1"/>
    </source>
</evidence>
<feature type="transmembrane region" description="Helical" evidence="1">
    <location>
        <begin position="102"/>
        <end position="121"/>
    </location>
</feature>
<dbReference type="EMBL" id="CP110615">
    <property type="protein sequence ID" value="UZJ24954.1"/>
    <property type="molecule type" value="Genomic_DNA"/>
</dbReference>
<feature type="transmembrane region" description="Helical" evidence="1">
    <location>
        <begin position="76"/>
        <end position="95"/>
    </location>
</feature>
<feature type="transmembrane region" description="Helical" evidence="1">
    <location>
        <begin position="184"/>
        <end position="201"/>
    </location>
</feature>
<keyword evidence="3" id="KW-0012">Acyltransferase</keyword>
<keyword evidence="1" id="KW-0812">Transmembrane</keyword>
<reference evidence="3" key="1">
    <citation type="submission" date="2022-10" db="EMBL/GenBank/DDBJ databases">
        <title>Rhodococcus sp.75.</title>
        <authorList>
            <person name="Sun M."/>
        </authorList>
    </citation>
    <scope>NUCLEOTIDE SEQUENCE</scope>
    <source>
        <strain evidence="3">75</strain>
    </source>
</reference>
<dbReference type="InterPro" id="IPR050879">
    <property type="entry name" value="Acyltransferase_3"/>
</dbReference>
<keyword evidence="4" id="KW-1185">Reference proteome</keyword>
<keyword evidence="3" id="KW-0808">Transferase</keyword>
<dbReference type="Proteomes" id="UP001164965">
    <property type="component" value="Chromosome"/>
</dbReference>
<evidence type="ECO:0000313" key="4">
    <source>
        <dbReference type="Proteomes" id="UP001164965"/>
    </source>
</evidence>
<feature type="transmembrane region" description="Helical" evidence="1">
    <location>
        <begin position="133"/>
        <end position="153"/>
    </location>
</feature>
<evidence type="ECO:0000256" key="1">
    <source>
        <dbReference type="SAM" id="Phobius"/>
    </source>
</evidence>
<accession>A0ABY6NZV7</accession>
<dbReference type="InterPro" id="IPR002656">
    <property type="entry name" value="Acyl_transf_3_dom"/>
</dbReference>
<proteinExistence type="predicted"/>
<gene>
    <name evidence="3" type="ORF">RHODO2019_00060</name>
</gene>